<feature type="compositionally biased region" description="Basic and acidic residues" evidence="1">
    <location>
        <begin position="62"/>
        <end position="89"/>
    </location>
</feature>
<protein>
    <submittedName>
        <fullName evidence="2">Uncharacterized protein</fullName>
    </submittedName>
</protein>
<accession>A0ABQ6JWE3</accession>
<evidence type="ECO:0000256" key="1">
    <source>
        <dbReference type="SAM" id="MobiDB-lite"/>
    </source>
</evidence>
<gene>
    <name evidence="2" type="ORF">GCM10025869_31510</name>
</gene>
<evidence type="ECO:0000313" key="2">
    <source>
        <dbReference type="EMBL" id="GMA92622.1"/>
    </source>
</evidence>
<sequence length="103" mass="10541">MGCLGEGRGVAEAGQIGADHADAVELRDDGLQPVVVAAVAVGEHENVAGVLRAEIPEPGAGSEDRELALTHRNPGERGGVRSRDGHPSDSRLASSAQGDRLDV</sequence>
<dbReference type="EMBL" id="BSVA01000001">
    <property type="protein sequence ID" value="GMA92622.1"/>
    <property type="molecule type" value="Genomic_DNA"/>
</dbReference>
<reference evidence="3" key="1">
    <citation type="journal article" date="2019" name="Int. J. Syst. Evol. Microbiol.">
        <title>The Global Catalogue of Microorganisms (GCM) 10K type strain sequencing project: providing services to taxonomists for standard genome sequencing and annotation.</title>
        <authorList>
            <consortium name="The Broad Institute Genomics Platform"/>
            <consortium name="The Broad Institute Genome Sequencing Center for Infectious Disease"/>
            <person name="Wu L."/>
            <person name="Ma J."/>
        </authorList>
    </citation>
    <scope>NUCLEOTIDE SEQUENCE [LARGE SCALE GENOMIC DNA]</scope>
    <source>
        <strain evidence="3">NBRC 108755</strain>
    </source>
</reference>
<name>A0ABQ6JWE3_9MICO</name>
<evidence type="ECO:0000313" key="3">
    <source>
        <dbReference type="Proteomes" id="UP001157069"/>
    </source>
</evidence>
<feature type="region of interest" description="Disordered" evidence="1">
    <location>
        <begin position="52"/>
        <end position="103"/>
    </location>
</feature>
<proteinExistence type="predicted"/>
<dbReference type="Proteomes" id="UP001157069">
    <property type="component" value="Unassembled WGS sequence"/>
</dbReference>
<keyword evidence="3" id="KW-1185">Reference proteome</keyword>
<organism evidence="2 3">
    <name type="scientific">Homoserinibacter gongjuensis</name>
    <dbReference type="NCBI Taxonomy" id="1162968"/>
    <lineage>
        <taxon>Bacteria</taxon>
        <taxon>Bacillati</taxon>
        <taxon>Actinomycetota</taxon>
        <taxon>Actinomycetes</taxon>
        <taxon>Micrococcales</taxon>
        <taxon>Microbacteriaceae</taxon>
        <taxon>Homoserinibacter</taxon>
    </lineage>
</organism>
<comment type="caution">
    <text evidence="2">The sequence shown here is derived from an EMBL/GenBank/DDBJ whole genome shotgun (WGS) entry which is preliminary data.</text>
</comment>